<comment type="caution">
    <text evidence="2">The sequence shown here is derived from an EMBL/GenBank/DDBJ whole genome shotgun (WGS) entry which is preliminary data.</text>
</comment>
<proteinExistence type="predicted"/>
<dbReference type="PANTHER" id="PTHR35249:SF2">
    <property type="entry name" value="DYNEIN REGULATORY COMPLEX SUBUNIT 7"/>
    <property type="match status" value="1"/>
</dbReference>
<evidence type="ECO:0000313" key="3">
    <source>
        <dbReference type="Proteomes" id="UP000597762"/>
    </source>
</evidence>
<dbReference type="GO" id="GO:0031514">
    <property type="term" value="C:motile cilium"/>
    <property type="evidence" value="ECO:0007669"/>
    <property type="project" value="TreeGrafter"/>
</dbReference>
<dbReference type="InterPro" id="IPR033551">
    <property type="entry name" value="DRC7/lobo"/>
</dbReference>
<dbReference type="Pfam" id="PF24667">
    <property type="entry name" value="MORN_DRC7"/>
    <property type="match status" value="1"/>
</dbReference>
<name>A0A812CFS7_ACAPH</name>
<dbReference type="AlphaFoldDB" id="A0A812CFS7"/>
<sequence>MFPTNEKPVLLLPDEDIDIEFEDEVDNSAEIEKHLDMPRSWVEPLHISLNDFQMRYPGGKKTIFYKKAKLEKFALYLMPDGLVNRVSIYEDTGLSNLIQVNEYFLNRADRLHTREYDHCKCWVHEYFHEGRPRCLKEHLYKFNSTSPESERTMIFYHNARVDGLEMRKETPTEMTENFVGREDFLFYRFTEFGRRQHVFAPQNMPDTVNDRPIIKIIEKFHRNPNKVANDDIFIRTFTENKISIVYHTDDKCITYSTRDFLKLSTWTDKNAPNIGWNPELHTSFQVGPSASIKKEVDLYQFLRQMLNEEVQSRDAVRKSELEVC</sequence>
<evidence type="ECO:0000259" key="1">
    <source>
        <dbReference type="Pfam" id="PF24667"/>
    </source>
</evidence>
<protein>
    <submittedName>
        <fullName evidence="2">Dynein regulatory complex subunit 7</fullName>
    </submittedName>
</protein>
<dbReference type="GO" id="GO:0030317">
    <property type="term" value="P:flagellated sperm motility"/>
    <property type="evidence" value="ECO:0007669"/>
    <property type="project" value="TreeGrafter"/>
</dbReference>
<evidence type="ECO:0000313" key="2">
    <source>
        <dbReference type="EMBL" id="CAE1265036.1"/>
    </source>
</evidence>
<dbReference type="Proteomes" id="UP000597762">
    <property type="component" value="Unassembled WGS sequence"/>
</dbReference>
<keyword evidence="3" id="KW-1185">Reference proteome</keyword>
<feature type="domain" description="Dynein regulatory complex subunit 7 MORN" evidence="1">
    <location>
        <begin position="57"/>
        <end position="323"/>
    </location>
</feature>
<dbReference type="OrthoDB" id="10262874at2759"/>
<reference evidence="2" key="1">
    <citation type="submission" date="2021-01" db="EMBL/GenBank/DDBJ databases">
        <authorList>
            <person name="Li R."/>
            <person name="Bekaert M."/>
        </authorList>
    </citation>
    <scope>NUCLEOTIDE SEQUENCE</scope>
    <source>
        <strain evidence="2">Farmed</strain>
    </source>
</reference>
<gene>
    <name evidence="2" type="ORF">SPHA_34484</name>
</gene>
<accession>A0A812CFS7</accession>
<dbReference type="EMBL" id="CAHIKZ030001465">
    <property type="protein sequence ID" value="CAE1265036.1"/>
    <property type="molecule type" value="Genomic_DNA"/>
</dbReference>
<organism evidence="2 3">
    <name type="scientific">Acanthosepion pharaonis</name>
    <name type="common">Pharaoh cuttlefish</name>
    <name type="synonym">Sepia pharaonis</name>
    <dbReference type="NCBI Taxonomy" id="158019"/>
    <lineage>
        <taxon>Eukaryota</taxon>
        <taxon>Metazoa</taxon>
        <taxon>Spiralia</taxon>
        <taxon>Lophotrochozoa</taxon>
        <taxon>Mollusca</taxon>
        <taxon>Cephalopoda</taxon>
        <taxon>Coleoidea</taxon>
        <taxon>Decapodiformes</taxon>
        <taxon>Sepiida</taxon>
        <taxon>Sepiina</taxon>
        <taxon>Sepiidae</taxon>
        <taxon>Acanthosepion</taxon>
    </lineage>
</organism>
<dbReference type="InterPro" id="IPR056291">
    <property type="entry name" value="MORN_DRC7"/>
</dbReference>
<dbReference type="PANTHER" id="PTHR35249">
    <property type="entry name" value="DYNEIN REGULATORY COMPLEX SUBUNIT 7"/>
    <property type="match status" value="1"/>
</dbReference>